<keyword evidence="4" id="KW-0560">Oxidoreductase</keyword>
<evidence type="ECO:0000256" key="2">
    <source>
        <dbReference type="ARBA" id="ARBA00022630"/>
    </source>
</evidence>
<name>A0A446BP58_9PEZI</name>
<dbReference type="PANTHER" id="PTHR43004:SF19">
    <property type="entry name" value="BINDING MONOOXYGENASE, PUTATIVE (JCVI)-RELATED"/>
    <property type="match status" value="1"/>
</dbReference>
<evidence type="ECO:0000256" key="4">
    <source>
        <dbReference type="ARBA" id="ARBA00023002"/>
    </source>
</evidence>
<proteinExistence type="predicted"/>
<dbReference type="SUPFAM" id="SSF51905">
    <property type="entry name" value="FAD/NAD(P)-binding domain"/>
    <property type="match status" value="1"/>
</dbReference>
<dbReference type="Gene3D" id="3.50.50.60">
    <property type="entry name" value="FAD/NAD(P)-binding domain"/>
    <property type="match status" value="1"/>
</dbReference>
<dbReference type="GO" id="GO:0016709">
    <property type="term" value="F:oxidoreductase activity, acting on paired donors, with incorporation or reduction of molecular oxygen, NAD(P)H as one donor, and incorporation of one atom of oxygen"/>
    <property type="evidence" value="ECO:0007669"/>
    <property type="project" value="UniProtKB-ARBA"/>
</dbReference>
<dbReference type="InterPro" id="IPR050641">
    <property type="entry name" value="RIFMO-like"/>
</dbReference>
<reference evidence="6 7" key="1">
    <citation type="submission" date="2018-04" db="EMBL/GenBank/DDBJ databases">
        <authorList>
            <person name="Huttner S."/>
            <person name="Dainat J."/>
        </authorList>
    </citation>
    <scope>NUCLEOTIDE SEQUENCE [LARGE SCALE GENOMIC DNA]</scope>
</reference>
<dbReference type="Gene3D" id="3.30.9.10">
    <property type="entry name" value="D-Amino Acid Oxidase, subunit A, domain 2"/>
    <property type="match status" value="1"/>
</dbReference>
<evidence type="ECO:0000256" key="3">
    <source>
        <dbReference type="ARBA" id="ARBA00022827"/>
    </source>
</evidence>
<dbReference type="PRINTS" id="PR00420">
    <property type="entry name" value="RNGMNOXGNASE"/>
</dbReference>
<accession>A0A446BP58</accession>
<evidence type="ECO:0000313" key="6">
    <source>
        <dbReference type="EMBL" id="SPQ24277.1"/>
    </source>
</evidence>
<protein>
    <submittedName>
        <fullName evidence="6">80ff0249-9cc6-41c1-adb3-160d9bca724d</fullName>
    </submittedName>
</protein>
<evidence type="ECO:0000259" key="5">
    <source>
        <dbReference type="Pfam" id="PF01494"/>
    </source>
</evidence>
<gene>
    <name evidence="6" type="ORF">TT172_LOCUS6696</name>
</gene>
<dbReference type="AlphaFoldDB" id="A0A446BP58"/>
<evidence type="ECO:0000256" key="1">
    <source>
        <dbReference type="ARBA" id="ARBA00001974"/>
    </source>
</evidence>
<dbReference type="Proteomes" id="UP000289323">
    <property type="component" value="Unassembled WGS sequence"/>
</dbReference>
<dbReference type="EMBL" id="OUUZ01000013">
    <property type="protein sequence ID" value="SPQ24277.1"/>
    <property type="molecule type" value="Genomic_DNA"/>
</dbReference>
<dbReference type="GO" id="GO:0071949">
    <property type="term" value="F:FAD binding"/>
    <property type="evidence" value="ECO:0007669"/>
    <property type="project" value="InterPro"/>
</dbReference>
<dbReference type="InterPro" id="IPR036188">
    <property type="entry name" value="FAD/NAD-bd_sf"/>
</dbReference>
<keyword evidence="3" id="KW-0274">FAD</keyword>
<evidence type="ECO:0000313" key="7">
    <source>
        <dbReference type="Proteomes" id="UP000289323"/>
    </source>
</evidence>
<dbReference type="PANTHER" id="PTHR43004">
    <property type="entry name" value="TRK SYSTEM POTASSIUM UPTAKE PROTEIN"/>
    <property type="match status" value="1"/>
</dbReference>
<sequence>MRYGDIIARVAFPPSNPKDLAGTTSALVLPQSKLAKLFLDEVQATGLVKVHFGMELTAIDDDGDSVKATFRRTGDGTQETHEAAFLVGADGGRSTTRKLLNIQFLGHSWPERIVAIDCVFEVPRTTEREYPVSFIVHPIHFGVVLPLDPYEPGERSLCRCAVGLDPADTRSDEEVASKESLRDLLEKMLPGPRPLDVEIIRAAPHRIHQLCASTFRRGRCILAGDAAHLNNPFGGLGLNSGLLDAEAAADALALILNEGKPLDLLDAYAAERQRVFQIFTNPVSTMNKLRCARDPEHAHEDWVIRLVNADPAALKVYGKHFYSTWRTDMRALAAKLSSSA</sequence>
<keyword evidence="2" id="KW-0285">Flavoprotein</keyword>
<organism evidence="6 7">
    <name type="scientific">Thermothielavioides terrestris</name>
    <dbReference type="NCBI Taxonomy" id="2587410"/>
    <lineage>
        <taxon>Eukaryota</taxon>
        <taxon>Fungi</taxon>
        <taxon>Dikarya</taxon>
        <taxon>Ascomycota</taxon>
        <taxon>Pezizomycotina</taxon>
        <taxon>Sordariomycetes</taxon>
        <taxon>Sordariomycetidae</taxon>
        <taxon>Sordariales</taxon>
        <taxon>Chaetomiaceae</taxon>
        <taxon>Thermothielavioides</taxon>
    </lineage>
</organism>
<dbReference type="InterPro" id="IPR002938">
    <property type="entry name" value="FAD-bd"/>
</dbReference>
<feature type="domain" description="FAD-binding" evidence="5">
    <location>
        <begin position="21"/>
        <end position="277"/>
    </location>
</feature>
<comment type="cofactor">
    <cofactor evidence="1">
        <name>FAD</name>
        <dbReference type="ChEBI" id="CHEBI:57692"/>
    </cofactor>
</comment>
<dbReference type="Pfam" id="PF01494">
    <property type="entry name" value="FAD_binding_3"/>
    <property type="match status" value="1"/>
</dbReference>